<proteinExistence type="predicted"/>
<dbReference type="Proteomes" id="UP000230292">
    <property type="component" value="Unassembled WGS sequence"/>
</dbReference>
<accession>A0A2M7H505</accession>
<evidence type="ECO:0000256" key="1">
    <source>
        <dbReference type="SAM" id="MobiDB-lite"/>
    </source>
</evidence>
<gene>
    <name evidence="2" type="ORF">COW24_00800</name>
</gene>
<name>A0A2M7H505_9BACT</name>
<feature type="region of interest" description="Disordered" evidence="1">
    <location>
        <begin position="86"/>
        <end position="107"/>
    </location>
</feature>
<feature type="compositionally biased region" description="Polar residues" evidence="1">
    <location>
        <begin position="86"/>
        <end position="101"/>
    </location>
</feature>
<dbReference type="EMBL" id="PFGC01000011">
    <property type="protein sequence ID" value="PIW37303.1"/>
    <property type="molecule type" value="Genomic_DNA"/>
</dbReference>
<sequence length="107" mass="11599">MGPTRKSAPRTHEPGPSAPPSGDDEDGLRARVVAAPLGIGGGDLVACLVRDDKAHRGQWSRNFQDKPLDLHIYLLAEDARCFSSYERQGASSKKTPHSSTKIDFCQP</sequence>
<evidence type="ECO:0000313" key="2">
    <source>
        <dbReference type="EMBL" id="PIW37303.1"/>
    </source>
</evidence>
<feature type="region of interest" description="Disordered" evidence="1">
    <location>
        <begin position="1"/>
        <end position="28"/>
    </location>
</feature>
<comment type="caution">
    <text evidence="2">The sequence shown here is derived from an EMBL/GenBank/DDBJ whole genome shotgun (WGS) entry which is preliminary data.</text>
</comment>
<protein>
    <submittedName>
        <fullName evidence="2">Uncharacterized protein</fullName>
    </submittedName>
</protein>
<organism evidence="2 3">
    <name type="scientific">Candidatus Kerfeldbacteria bacterium CG15_BIG_FIL_POST_REV_8_21_14_020_45_12</name>
    <dbReference type="NCBI Taxonomy" id="2014247"/>
    <lineage>
        <taxon>Bacteria</taxon>
        <taxon>Candidatus Kerfeldiibacteriota</taxon>
    </lineage>
</organism>
<dbReference type="AlphaFoldDB" id="A0A2M7H505"/>
<reference evidence="2 3" key="1">
    <citation type="submission" date="2017-09" db="EMBL/GenBank/DDBJ databases">
        <title>Depth-based differentiation of microbial function through sediment-hosted aquifers and enrichment of novel symbionts in the deep terrestrial subsurface.</title>
        <authorList>
            <person name="Probst A.J."/>
            <person name="Ladd B."/>
            <person name="Jarett J.K."/>
            <person name="Geller-Mcgrath D.E."/>
            <person name="Sieber C.M."/>
            <person name="Emerson J.B."/>
            <person name="Anantharaman K."/>
            <person name="Thomas B.C."/>
            <person name="Malmstrom R."/>
            <person name="Stieglmeier M."/>
            <person name="Klingl A."/>
            <person name="Woyke T."/>
            <person name="Ryan C.M."/>
            <person name="Banfield J.F."/>
        </authorList>
    </citation>
    <scope>NUCLEOTIDE SEQUENCE [LARGE SCALE GENOMIC DNA]</scope>
    <source>
        <strain evidence="2">CG15_BIG_FIL_POST_REV_8_21_14_020_45_12</strain>
    </source>
</reference>
<evidence type="ECO:0000313" key="3">
    <source>
        <dbReference type="Proteomes" id="UP000230292"/>
    </source>
</evidence>